<accession>A0A6A5UHN0</accession>
<keyword evidence="3" id="KW-0949">S-adenosyl-L-methionine</keyword>
<comment type="similarity">
    <text evidence="4">Belongs to the class I-like SAM-binding methyltransferase superfamily.</text>
</comment>
<organism evidence="6 7">
    <name type="scientific">Bimuria novae-zelandiae CBS 107.79</name>
    <dbReference type="NCBI Taxonomy" id="1447943"/>
    <lineage>
        <taxon>Eukaryota</taxon>
        <taxon>Fungi</taxon>
        <taxon>Dikarya</taxon>
        <taxon>Ascomycota</taxon>
        <taxon>Pezizomycotina</taxon>
        <taxon>Dothideomycetes</taxon>
        <taxon>Pleosporomycetidae</taxon>
        <taxon>Pleosporales</taxon>
        <taxon>Massarineae</taxon>
        <taxon>Didymosphaeriaceae</taxon>
        <taxon>Bimuria</taxon>
    </lineage>
</organism>
<comment type="pathway">
    <text evidence="1">Secondary metabolite biosynthesis.</text>
</comment>
<dbReference type="OrthoDB" id="2094832at2759"/>
<evidence type="ECO:0000256" key="1">
    <source>
        <dbReference type="ARBA" id="ARBA00005179"/>
    </source>
</evidence>
<dbReference type="GO" id="GO:0008757">
    <property type="term" value="F:S-adenosylmethionine-dependent methyltransferase activity"/>
    <property type="evidence" value="ECO:0007669"/>
    <property type="project" value="InterPro"/>
</dbReference>
<evidence type="ECO:0000313" key="6">
    <source>
        <dbReference type="EMBL" id="KAF1964713.1"/>
    </source>
</evidence>
<dbReference type="Pfam" id="PF08241">
    <property type="entry name" value="Methyltransf_11"/>
    <property type="match status" value="1"/>
</dbReference>
<reference evidence="6" key="1">
    <citation type="journal article" date="2020" name="Stud. Mycol.">
        <title>101 Dothideomycetes genomes: a test case for predicting lifestyles and emergence of pathogens.</title>
        <authorList>
            <person name="Haridas S."/>
            <person name="Albert R."/>
            <person name="Binder M."/>
            <person name="Bloem J."/>
            <person name="Labutti K."/>
            <person name="Salamov A."/>
            <person name="Andreopoulos B."/>
            <person name="Baker S."/>
            <person name="Barry K."/>
            <person name="Bills G."/>
            <person name="Bluhm B."/>
            <person name="Cannon C."/>
            <person name="Castanera R."/>
            <person name="Culley D."/>
            <person name="Daum C."/>
            <person name="Ezra D."/>
            <person name="Gonzalez J."/>
            <person name="Henrissat B."/>
            <person name="Kuo A."/>
            <person name="Liang C."/>
            <person name="Lipzen A."/>
            <person name="Lutzoni F."/>
            <person name="Magnuson J."/>
            <person name="Mondo S."/>
            <person name="Nolan M."/>
            <person name="Ohm R."/>
            <person name="Pangilinan J."/>
            <person name="Park H.-J."/>
            <person name="Ramirez L."/>
            <person name="Alfaro M."/>
            <person name="Sun H."/>
            <person name="Tritt A."/>
            <person name="Yoshinaga Y."/>
            <person name="Zwiers L.-H."/>
            <person name="Turgeon B."/>
            <person name="Goodwin S."/>
            <person name="Spatafora J."/>
            <person name="Crous P."/>
            <person name="Grigoriev I."/>
        </authorList>
    </citation>
    <scope>NUCLEOTIDE SEQUENCE</scope>
    <source>
        <strain evidence="6">CBS 107.79</strain>
    </source>
</reference>
<feature type="domain" description="Methyltransferase type 11" evidence="5">
    <location>
        <begin position="79"/>
        <end position="177"/>
    </location>
</feature>
<keyword evidence="7" id="KW-1185">Reference proteome</keyword>
<dbReference type="Gene3D" id="3.40.50.150">
    <property type="entry name" value="Vaccinia Virus protein VP39"/>
    <property type="match status" value="1"/>
</dbReference>
<sequence length="260" mass="29859">MTSQSDSQLSTDARQLLESYGGIPAEEITDHVVKVRDEAWEVFPYPCIGQFCFLDLSLKHTTVYPEVPQHLAEGQRLFDMACCFEQEIRQLVADGAPSENIYGCDLREEYVKLGYQLFQDRNRLQSHFLAADIFDKSSSLADLRGTFDMVYAGSFFHLFNYDDQIEVSTTVARLFRPVKGSFIVGRQVGTVNAAAHDHRTNPTGKMYRHNPRSLKEMWEKIGHDLGVSFTVDATLQQLPSDHFRFHTEDTRLIHFVIRRE</sequence>
<dbReference type="SUPFAM" id="SSF53335">
    <property type="entry name" value="S-adenosyl-L-methionine-dependent methyltransferases"/>
    <property type="match status" value="1"/>
</dbReference>
<dbReference type="PANTHER" id="PTHR35897">
    <property type="entry name" value="METHYLTRANSFERASE AUSD"/>
    <property type="match status" value="1"/>
</dbReference>
<name>A0A6A5UHN0_9PLEO</name>
<dbReference type="InterPro" id="IPR051654">
    <property type="entry name" value="Meroterpenoid_MTases"/>
</dbReference>
<protein>
    <recommendedName>
        <fullName evidence="5">Methyltransferase type 11 domain-containing protein</fullName>
    </recommendedName>
</protein>
<dbReference type="InterPro" id="IPR013216">
    <property type="entry name" value="Methyltransf_11"/>
</dbReference>
<keyword evidence="2" id="KW-0808">Transferase</keyword>
<dbReference type="EMBL" id="ML976778">
    <property type="protein sequence ID" value="KAF1964713.1"/>
    <property type="molecule type" value="Genomic_DNA"/>
</dbReference>
<proteinExistence type="inferred from homology"/>
<dbReference type="AlphaFoldDB" id="A0A6A5UHN0"/>
<dbReference type="Proteomes" id="UP000800036">
    <property type="component" value="Unassembled WGS sequence"/>
</dbReference>
<evidence type="ECO:0000313" key="7">
    <source>
        <dbReference type="Proteomes" id="UP000800036"/>
    </source>
</evidence>
<evidence type="ECO:0000256" key="2">
    <source>
        <dbReference type="ARBA" id="ARBA00022679"/>
    </source>
</evidence>
<evidence type="ECO:0000256" key="4">
    <source>
        <dbReference type="ARBA" id="ARBA00038314"/>
    </source>
</evidence>
<evidence type="ECO:0000259" key="5">
    <source>
        <dbReference type="Pfam" id="PF08241"/>
    </source>
</evidence>
<dbReference type="PANTHER" id="PTHR35897:SF1">
    <property type="entry name" value="METHYLTRANSFERASE AUSD"/>
    <property type="match status" value="1"/>
</dbReference>
<dbReference type="InterPro" id="IPR029063">
    <property type="entry name" value="SAM-dependent_MTases_sf"/>
</dbReference>
<evidence type="ECO:0000256" key="3">
    <source>
        <dbReference type="ARBA" id="ARBA00022691"/>
    </source>
</evidence>
<gene>
    <name evidence="6" type="ORF">BU23DRAFT_594015</name>
</gene>